<protein>
    <recommendedName>
        <fullName evidence="5">DUF1109 domain-containing protein</fullName>
    </recommendedName>
</protein>
<comment type="caution">
    <text evidence="3">The sequence shown here is derived from an EMBL/GenBank/DDBJ whole genome shotgun (WGS) entry which is preliminary data.</text>
</comment>
<reference evidence="3 4" key="1">
    <citation type="journal article" date="2014" name="Int. J. Syst. Evol. Microbiol.">
        <title>Nocardia vulneris sp. nov., isolated from wounds of human patients in North America.</title>
        <authorList>
            <person name="Lasker B.A."/>
            <person name="Bell M."/>
            <person name="Klenk H.P."/>
            <person name="Sproer C."/>
            <person name="Schumann C."/>
            <person name="Schumann P."/>
            <person name="Brown J.M."/>
        </authorList>
    </citation>
    <scope>NUCLEOTIDE SEQUENCE [LARGE SCALE GENOMIC DNA]</scope>
    <source>
        <strain evidence="3 4">W9851</strain>
    </source>
</reference>
<feature type="transmembrane region" description="Helical" evidence="2">
    <location>
        <begin position="61"/>
        <end position="79"/>
    </location>
</feature>
<feature type="transmembrane region" description="Helical" evidence="2">
    <location>
        <begin position="29"/>
        <end position="49"/>
    </location>
</feature>
<keyword evidence="2" id="KW-0812">Transmembrane</keyword>
<sequence>MAEQATDETIPAPSGQGHAKDRVSRRRRIVWVLSVAALLIVDLAAVPVIQQSDRFYRFQAFPVWAAPVCWIATAVLVCLASRMGWRRTRDWLVPTVVLTLSVLPLLPLVLLSLLLWPLAGSNDSRHVVVAASPDGRHEVVRYRADAMIDTICGVRLRERGGLFSRQTDLWEAPESQPCPQRVSFTGRGTVSIIDYNGREITAHFDADRMKVTQVLRPTS</sequence>
<proteinExistence type="predicted"/>
<keyword evidence="4" id="KW-1185">Reference proteome</keyword>
<keyword evidence="2" id="KW-0472">Membrane</keyword>
<dbReference type="Proteomes" id="UP000031364">
    <property type="component" value="Unassembled WGS sequence"/>
</dbReference>
<organism evidence="3 4">
    <name type="scientific">Nocardia vulneris</name>
    <dbReference type="NCBI Taxonomy" id="1141657"/>
    <lineage>
        <taxon>Bacteria</taxon>
        <taxon>Bacillati</taxon>
        <taxon>Actinomycetota</taxon>
        <taxon>Actinomycetes</taxon>
        <taxon>Mycobacteriales</taxon>
        <taxon>Nocardiaceae</taxon>
        <taxon>Nocardia</taxon>
    </lineage>
</organism>
<keyword evidence="2" id="KW-1133">Transmembrane helix</keyword>
<evidence type="ECO:0000313" key="3">
    <source>
        <dbReference type="EMBL" id="KIA59582.1"/>
    </source>
</evidence>
<evidence type="ECO:0000313" key="4">
    <source>
        <dbReference type="Proteomes" id="UP000031364"/>
    </source>
</evidence>
<evidence type="ECO:0008006" key="5">
    <source>
        <dbReference type="Google" id="ProtNLM"/>
    </source>
</evidence>
<feature type="region of interest" description="Disordered" evidence="1">
    <location>
        <begin position="1"/>
        <end position="21"/>
    </location>
</feature>
<evidence type="ECO:0000256" key="1">
    <source>
        <dbReference type="SAM" id="MobiDB-lite"/>
    </source>
</evidence>
<dbReference type="EMBL" id="JNFP01000103">
    <property type="protein sequence ID" value="KIA59582.1"/>
    <property type="molecule type" value="Genomic_DNA"/>
</dbReference>
<evidence type="ECO:0000256" key="2">
    <source>
        <dbReference type="SAM" id="Phobius"/>
    </source>
</evidence>
<accession>A0ABR4Z3I3</accession>
<name>A0ABR4Z3I3_9NOCA</name>
<gene>
    <name evidence="3" type="ORF">FG87_42015</name>
</gene>
<feature type="transmembrane region" description="Helical" evidence="2">
    <location>
        <begin position="91"/>
        <end position="116"/>
    </location>
</feature>